<accession>A0AAU8K411</accession>
<dbReference type="RefSeq" id="WP_354644371.1">
    <property type="nucleotide sequence ID" value="NZ_CP159872.1"/>
</dbReference>
<organism evidence="1">
    <name type="scientific">Kitasatospora camelliae</name>
    <dbReference type="NCBI Taxonomy" id="3156397"/>
    <lineage>
        <taxon>Bacteria</taxon>
        <taxon>Bacillati</taxon>
        <taxon>Actinomycetota</taxon>
        <taxon>Actinomycetes</taxon>
        <taxon>Kitasatosporales</taxon>
        <taxon>Streptomycetaceae</taxon>
        <taxon>Kitasatospora</taxon>
    </lineage>
</organism>
<dbReference type="KEGG" id="kcm:ABWK59_33180"/>
<protein>
    <recommendedName>
        <fullName evidence="2">HEAT repeat protein</fullName>
    </recommendedName>
</protein>
<dbReference type="AlphaFoldDB" id="A0AAU8K411"/>
<evidence type="ECO:0008006" key="2">
    <source>
        <dbReference type="Google" id="ProtNLM"/>
    </source>
</evidence>
<gene>
    <name evidence="1" type="ORF">ABWK59_33180</name>
</gene>
<proteinExistence type="predicted"/>
<reference evidence="1" key="1">
    <citation type="submission" date="2024-06" db="EMBL/GenBank/DDBJ databases">
        <title>The genome sequences of Kitasatospora sp. strain HUAS MG31.</title>
        <authorList>
            <person name="Mo P."/>
        </authorList>
    </citation>
    <scope>NUCLEOTIDE SEQUENCE</scope>
    <source>
        <strain evidence="1">HUAS MG31</strain>
    </source>
</reference>
<dbReference type="InterPro" id="IPR016024">
    <property type="entry name" value="ARM-type_fold"/>
</dbReference>
<sequence length="446" mass="47222">MDEALAASDPHPHPRPDPSRTALLAEVRADRTGPAAALLLRLARSPGHPLRRPALALLEDLTLTERWPEAVAAARDRLTDPDPEVRRQAAQTARSAGRGVLPGAVLDGVTDPAARTLLAEALHPADLAGRRDDPLASVRFLAHLAALQAADPAARPELDAALLADVQEASRHLTRTGRRWGWTLYGLRREQHTYALAARLLADPATREVGADLTRAACHGWRAAPVALMPLLLRHAGPRPGPRIAAALRTASISRAAMDVHGGAAAAVAFTPYERGRPAACAPVPRYDRDGAAALLAAKPVGVARLAHAPAVFGALLDAGPLTFRQAAQLHNLAFLRPGRMQALCAPLWLRHAGPAALPRLLALLTPHLDEYGIGGDYLAALGRIGPSARPALPAVEAVIDRRTRIPVNDSTRDAETELDERLLAAAQDARRAILGPPSPAPQPLP</sequence>
<dbReference type="EMBL" id="CP159872">
    <property type="protein sequence ID" value="XCM83435.1"/>
    <property type="molecule type" value="Genomic_DNA"/>
</dbReference>
<evidence type="ECO:0000313" key="1">
    <source>
        <dbReference type="EMBL" id="XCM83435.1"/>
    </source>
</evidence>
<name>A0AAU8K411_9ACTN</name>
<dbReference type="SUPFAM" id="SSF48371">
    <property type="entry name" value="ARM repeat"/>
    <property type="match status" value="1"/>
</dbReference>